<dbReference type="PANTHER" id="PTHR40260:SF2">
    <property type="entry name" value="BLR8190 PROTEIN"/>
    <property type="match status" value="1"/>
</dbReference>
<evidence type="ECO:0000313" key="3">
    <source>
        <dbReference type="Proteomes" id="UP001210865"/>
    </source>
</evidence>
<proteinExistence type="predicted"/>
<evidence type="ECO:0000259" key="1">
    <source>
        <dbReference type="Pfam" id="PF07110"/>
    </source>
</evidence>
<dbReference type="SUPFAM" id="SSF54909">
    <property type="entry name" value="Dimeric alpha+beta barrel"/>
    <property type="match status" value="1"/>
</dbReference>
<sequence>MTEQTGPTIVYVSYQGTPETHFDREYYVTQHIPLLTRSWQPHGLESAAAFFRAVDEPGTIAICELRFRDADALTAAMAAPETQAVMADVAQFTAIKPMRVRAAAM</sequence>
<dbReference type="InterPro" id="IPR009799">
    <property type="entry name" value="EthD_dom"/>
</dbReference>
<accession>A0ABY7NQ92</accession>
<dbReference type="PANTHER" id="PTHR40260">
    <property type="entry name" value="BLR8190 PROTEIN"/>
    <property type="match status" value="1"/>
</dbReference>
<name>A0ABY7NQ92_9SPHN</name>
<reference evidence="2 3" key="1">
    <citation type="submission" date="2022-12" db="EMBL/GenBank/DDBJ databases">
        <title>Sphingomonas abieness sp. nov., an endophytic bacterium isolated from Abies koreana.</title>
        <authorList>
            <person name="Jiang L."/>
            <person name="Lee J."/>
        </authorList>
    </citation>
    <scope>NUCLEOTIDE SEQUENCE [LARGE SCALE GENOMIC DNA]</scope>
    <source>
        <strain evidence="3">PAMB 00755</strain>
    </source>
</reference>
<dbReference type="Proteomes" id="UP001210865">
    <property type="component" value="Chromosome"/>
</dbReference>
<feature type="domain" description="EthD" evidence="1">
    <location>
        <begin position="24"/>
        <end position="93"/>
    </location>
</feature>
<keyword evidence="3" id="KW-1185">Reference proteome</keyword>
<dbReference type="InterPro" id="IPR011008">
    <property type="entry name" value="Dimeric_a/b-barrel"/>
</dbReference>
<protein>
    <submittedName>
        <fullName evidence="2">EthD family reductase</fullName>
    </submittedName>
</protein>
<dbReference type="EMBL" id="CP115174">
    <property type="protein sequence ID" value="WBO23711.1"/>
    <property type="molecule type" value="Genomic_DNA"/>
</dbReference>
<dbReference type="Pfam" id="PF07110">
    <property type="entry name" value="EthD"/>
    <property type="match status" value="1"/>
</dbReference>
<dbReference type="RefSeq" id="WP_270078342.1">
    <property type="nucleotide sequence ID" value="NZ_CP115174.1"/>
</dbReference>
<organism evidence="2 3">
    <name type="scientific">Sphingomonas abietis</name>
    <dbReference type="NCBI Taxonomy" id="3012344"/>
    <lineage>
        <taxon>Bacteria</taxon>
        <taxon>Pseudomonadati</taxon>
        <taxon>Pseudomonadota</taxon>
        <taxon>Alphaproteobacteria</taxon>
        <taxon>Sphingomonadales</taxon>
        <taxon>Sphingomonadaceae</taxon>
        <taxon>Sphingomonas</taxon>
    </lineage>
</organism>
<dbReference type="Gene3D" id="3.30.70.100">
    <property type="match status" value="1"/>
</dbReference>
<gene>
    <name evidence="2" type="ORF">PBT88_06205</name>
</gene>
<evidence type="ECO:0000313" key="2">
    <source>
        <dbReference type="EMBL" id="WBO23711.1"/>
    </source>
</evidence>
<dbReference type="NCBIfam" id="TIGR02118">
    <property type="entry name" value="EthD family reductase"/>
    <property type="match status" value="1"/>
</dbReference>